<dbReference type="AlphaFoldDB" id="A0A5C1AAA2"/>
<dbReference type="EMBL" id="CP042425">
    <property type="protein sequence ID" value="QEL13978.1"/>
    <property type="molecule type" value="Genomic_DNA"/>
</dbReference>
<accession>A0A5C1AAA2</accession>
<evidence type="ECO:0000256" key="3">
    <source>
        <dbReference type="ARBA" id="ARBA00022723"/>
    </source>
</evidence>
<evidence type="ECO:0000256" key="6">
    <source>
        <dbReference type="PIRSR" id="PIRSR600760-2"/>
    </source>
</evidence>
<evidence type="ECO:0000256" key="4">
    <source>
        <dbReference type="ARBA" id="ARBA00022801"/>
    </source>
</evidence>
<dbReference type="Gene3D" id="3.40.190.80">
    <property type="match status" value="1"/>
</dbReference>
<keyword evidence="5 6" id="KW-0460">Magnesium</keyword>
<keyword evidence="3 6" id="KW-0479">Metal-binding</keyword>
<evidence type="ECO:0000313" key="9">
    <source>
        <dbReference type="Proteomes" id="UP000324974"/>
    </source>
</evidence>
<feature type="binding site" evidence="6">
    <location>
        <position position="112"/>
    </location>
    <ligand>
        <name>Mg(2+)</name>
        <dbReference type="ChEBI" id="CHEBI:18420"/>
        <label>1</label>
        <note>catalytic</note>
    </ligand>
</feature>
<evidence type="ECO:0000256" key="2">
    <source>
        <dbReference type="ARBA" id="ARBA00001946"/>
    </source>
</evidence>
<dbReference type="Gene3D" id="3.30.540.10">
    <property type="entry name" value="Fructose-1,6-Bisphosphatase, subunit A, domain 1"/>
    <property type="match status" value="1"/>
</dbReference>
<dbReference type="Pfam" id="PF00459">
    <property type="entry name" value="Inositol_P"/>
    <property type="match status" value="1"/>
</dbReference>
<sequence>MQWLAESADGLPYHVPMNAHDLTAWRDAAVEAAQRGAAELEAWRGKFTIREKARADLVTDADTASQKAVKAYLLGRFPDHQFLGEEDCFGKSLEVLQQSLGSAPTWIVDPLDGTANYAHGLPCYAVNVALMVDGEIVVGVTFDPRLNEMFVAAKGGGTFLNGVPVRVSDVTGIRDGLIATGFPSNFDAQLRNLEAWKRVSYHAQGLRRTGSTAINMAYVAAGRFDGYWCYDNWPWDVAPGAILIHEAGGRVTSSDGTPFNPFRMDIIATNGHTHGELLLALQDDVGDVKG</sequence>
<gene>
    <name evidence="8" type="ORF">PX52LOC_00838</name>
</gene>
<keyword evidence="4 7" id="KW-0378">Hydrolase</keyword>
<reference evidence="9" key="1">
    <citation type="submission" date="2019-08" db="EMBL/GenBank/DDBJ databases">
        <title>Limnoglobus roseus gen. nov., sp. nov., a novel freshwater planctomycete with a giant genome from the family Gemmataceae.</title>
        <authorList>
            <person name="Kulichevskaya I.S."/>
            <person name="Naumoff D.G."/>
            <person name="Miroshnikov K."/>
            <person name="Ivanova A."/>
            <person name="Philippov D.A."/>
            <person name="Hakobyan A."/>
            <person name="Rijpstra I.C."/>
            <person name="Sinninghe Damste J.S."/>
            <person name="Liesack W."/>
            <person name="Dedysh S.N."/>
        </authorList>
    </citation>
    <scope>NUCLEOTIDE SEQUENCE [LARGE SCALE GENOMIC DNA]</scope>
    <source>
        <strain evidence="9">PX52</strain>
    </source>
</reference>
<keyword evidence="9" id="KW-1185">Reference proteome</keyword>
<proteinExistence type="inferred from homology"/>
<dbReference type="InterPro" id="IPR033942">
    <property type="entry name" value="IMPase"/>
</dbReference>
<evidence type="ECO:0000256" key="7">
    <source>
        <dbReference type="RuleBase" id="RU364068"/>
    </source>
</evidence>
<dbReference type="GO" id="GO:0046872">
    <property type="term" value="F:metal ion binding"/>
    <property type="evidence" value="ECO:0007669"/>
    <property type="project" value="UniProtKB-KW"/>
</dbReference>
<comment type="cofactor">
    <cofactor evidence="2 6 7">
        <name>Mg(2+)</name>
        <dbReference type="ChEBI" id="CHEBI:18420"/>
    </cofactor>
</comment>
<dbReference type="PRINTS" id="PR00377">
    <property type="entry name" value="IMPHPHTASES"/>
</dbReference>
<dbReference type="PANTHER" id="PTHR20854">
    <property type="entry name" value="INOSITOL MONOPHOSPHATASE"/>
    <property type="match status" value="1"/>
</dbReference>
<dbReference type="GO" id="GO:0006020">
    <property type="term" value="P:inositol metabolic process"/>
    <property type="evidence" value="ECO:0007669"/>
    <property type="project" value="TreeGrafter"/>
</dbReference>
<feature type="binding site" evidence="6">
    <location>
        <position position="111"/>
    </location>
    <ligand>
        <name>Mg(2+)</name>
        <dbReference type="ChEBI" id="CHEBI:18420"/>
        <label>1</label>
        <note>catalytic</note>
    </ligand>
</feature>
<dbReference type="Proteomes" id="UP000324974">
    <property type="component" value="Chromosome"/>
</dbReference>
<dbReference type="InterPro" id="IPR020583">
    <property type="entry name" value="Inositol_monoP_metal-BS"/>
</dbReference>
<name>A0A5C1AAA2_9BACT</name>
<dbReference type="CDD" id="cd01639">
    <property type="entry name" value="IMPase"/>
    <property type="match status" value="1"/>
</dbReference>
<comment type="similarity">
    <text evidence="7">Belongs to the inositol monophosphatase superfamily.</text>
</comment>
<dbReference type="EC" id="3.1.3.25" evidence="7"/>
<dbReference type="SUPFAM" id="SSF56655">
    <property type="entry name" value="Carbohydrate phosphatase"/>
    <property type="match status" value="1"/>
</dbReference>
<comment type="catalytic activity">
    <reaction evidence="1 7">
        <text>a myo-inositol phosphate + H2O = myo-inositol + phosphate</text>
        <dbReference type="Rhea" id="RHEA:24056"/>
        <dbReference type="ChEBI" id="CHEBI:15377"/>
        <dbReference type="ChEBI" id="CHEBI:17268"/>
        <dbReference type="ChEBI" id="CHEBI:43474"/>
        <dbReference type="ChEBI" id="CHEBI:84139"/>
        <dbReference type="EC" id="3.1.3.25"/>
    </reaction>
</comment>
<evidence type="ECO:0000313" key="8">
    <source>
        <dbReference type="EMBL" id="QEL13978.1"/>
    </source>
</evidence>
<dbReference type="PROSITE" id="PS00629">
    <property type="entry name" value="IMP_1"/>
    <property type="match status" value="1"/>
</dbReference>
<dbReference type="GO" id="GO:0008934">
    <property type="term" value="F:inositol monophosphate 1-phosphatase activity"/>
    <property type="evidence" value="ECO:0007669"/>
    <property type="project" value="InterPro"/>
</dbReference>
<dbReference type="InterPro" id="IPR000760">
    <property type="entry name" value="Inositol_monophosphatase-like"/>
</dbReference>
<feature type="binding site" evidence="6">
    <location>
        <position position="236"/>
    </location>
    <ligand>
        <name>Mg(2+)</name>
        <dbReference type="ChEBI" id="CHEBI:18420"/>
        <label>1</label>
        <note>catalytic</note>
    </ligand>
</feature>
<evidence type="ECO:0000256" key="5">
    <source>
        <dbReference type="ARBA" id="ARBA00022842"/>
    </source>
</evidence>
<protein>
    <recommendedName>
        <fullName evidence="7">Inositol-1-monophosphatase</fullName>
        <ecNumber evidence="7">3.1.3.25</ecNumber>
    </recommendedName>
</protein>
<feature type="binding site" evidence="6">
    <location>
        <position position="109"/>
    </location>
    <ligand>
        <name>Mg(2+)</name>
        <dbReference type="ChEBI" id="CHEBI:18420"/>
        <label>1</label>
        <note>catalytic</note>
    </ligand>
</feature>
<dbReference type="KEGG" id="lrs:PX52LOC_00838"/>
<feature type="binding site" evidence="6">
    <location>
        <position position="85"/>
    </location>
    <ligand>
        <name>Mg(2+)</name>
        <dbReference type="ChEBI" id="CHEBI:18420"/>
        <label>1</label>
        <note>catalytic</note>
    </ligand>
</feature>
<dbReference type="GO" id="GO:0007165">
    <property type="term" value="P:signal transduction"/>
    <property type="evidence" value="ECO:0007669"/>
    <property type="project" value="TreeGrafter"/>
</dbReference>
<evidence type="ECO:0000256" key="1">
    <source>
        <dbReference type="ARBA" id="ARBA00001033"/>
    </source>
</evidence>
<dbReference type="PANTHER" id="PTHR20854:SF4">
    <property type="entry name" value="INOSITOL-1-MONOPHOSPHATASE-RELATED"/>
    <property type="match status" value="1"/>
</dbReference>
<organism evidence="8 9">
    <name type="scientific">Limnoglobus roseus</name>
    <dbReference type="NCBI Taxonomy" id="2598579"/>
    <lineage>
        <taxon>Bacteria</taxon>
        <taxon>Pseudomonadati</taxon>
        <taxon>Planctomycetota</taxon>
        <taxon>Planctomycetia</taxon>
        <taxon>Gemmatales</taxon>
        <taxon>Gemmataceae</taxon>
        <taxon>Limnoglobus</taxon>
    </lineage>
</organism>